<sequence length="392" mass="45356">MSKIKFENITDSLSYPPANESAISVTHNAIISSAISLFKNTYEFKKNVIRSMNIISYCMIKNITINSRWESSNFCEGLENISEDTLKSVLGKTYINMKDIDWSSCYSEFESDERLSANIDDKAEENKEYKIDEILANTNPEDIYDEHPKSSPEDLYLNGPRIPRIDTSKVWRSGDVDGTKLCIYYSLPRVPTVQSEISVTTNPDELTDSELLHLYPDCMFYTRPMEVYSVACGMDIHPTYGGVPKIKGFTKKQVIDNIIKYPCIDGLTRVGKKKGQLVFVEFEKFIEVDGELYKTTDMMDKIPEMKSLKKTWPVIREYVVRRYLLERDIKGIEHKYPMFGTLDPFVTLFMPSKIYREEGYKDSVDIARQCVKSRVSYLQSRNPVIRRLEENE</sequence>
<protein>
    <submittedName>
        <fullName evidence="1">Uncharacterized protein</fullName>
    </submittedName>
</protein>
<organism evidence="1">
    <name type="scientific">Siphoviridae sp. ctgN495</name>
    <dbReference type="NCBI Taxonomy" id="2825608"/>
    <lineage>
        <taxon>Viruses</taxon>
        <taxon>Duplodnaviria</taxon>
        <taxon>Heunggongvirae</taxon>
        <taxon>Uroviricota</taxon>
        <taxon>Caudoviricetes</taxon>
    </lineage>
</organism>
<dbReference type="EMBL" id="BK016063">
    <property type="protein sequence ID" value="DAF92260.1"/>
    <property type="molecule type" value="Genomic_DNA"/>
</dbReference>
<proteinExistence type="predicted"/>
<accession>A0A8S5UCV0</accession>
<reference evidence="1" key="1">
    <citation type="journal article" date="2021" name="Proc. Natl. Acad. Sci. U.S.A.">
        <title>A Catalog of Tens of Thousands of Viruses from Human Metagenomes Reveals Hidden Associations with Chronic Diseases.</title>
        <authorList>
            <person name="Tisza M.J."/>
            <person name="Buck C.B."/>
        </authorList>
    </citation>
    <scope>NUCLEOTIDE SEQUENCE</scope>
    <source>
        <strain evidence="1">CtgN495</strain>
    </source>
</reference>
<name>A0A8S5UCV0_9CAUD</name>
<evidence type="ECO:0000313" key="1">
    <source>
        <dbReference type="EMBL" id="DAF92260.1"/>
    </source>
</evidence>